<evidence type="ECO:0008006" key="3">
    <source>
        <dbReference type="Google" id="ProtNLM"/>
    </source>
</evidence>
<accession>A0ABV9PI65</accession>
<name>A0ABV9PI65_9FLAO</name>
<dbReference type="Proteomes" id="UP001595935">
    <property type="component" value="Unassembled WGS sequence"/>
</dbReference>
<evidence type="ECO:0000313" key="1">
    <source>
        <dbReference type="EMBL" id="MFC4749959.1"/>
    </source>
</evidence>
<dbReference type="PROSITE" id="PS51257">
    <property type="entry name" value="PROKAR_LIPOPROTEIN"/>
    <property type="match status" value="1"/>
</dbReference>
<evidence type="ECO:0000313" key="2">
    <source>
        <dbReference type="Proteomes" id="UP001595935"/>
    </source>
</evidence>
<sequence length="206" mass="23723">MKKLLIGLIFFSFGCSSNQKDIRSIEFMCYNWDLKYPTESFKGKFYIQPKIYSILNLNGESQSYSCEFSPNKNEIYFNSKIDAKLVTDLVNSLSNVAAEQKEITLDSYSQGGCVESTPIVRLKVVFSNNEEKCYLPQLRKDNKTDLAMRKLFIALLNKIDVSSEKMKDTLSFATKKKAFIDLSMHMDTLNLPLPPLPKYNKIKFKK</sequence>
<protein>
    <recommendedName>
        <fullName evidence="3">Lipoprotein</fullName>
    </recommendedName>
</protein>
<comment type="caution">
    <text evidence="1">The sequence shown here is derived from an EMBL/GenBank/DDBJ whole genome shotgun (WGS) entry which is preliminary data.</text>
</comment>
<reference evidence="2" key="1">
    <citation type="journal article" date="2019" name="Int. J. Syst. Evol. Microbiol.">
        <title>The Global Catalogue of Microorganisms (GCM) 10K type strain sequencing project: providing services to taxonomists for standard genome sequencing and annotation.</title>
        <authorList>
            <consortium name="The Broad Institute Genomics Platform"/>
            <consortium name="The Broad Institute Genome Sequencing Center for Infectious Disease"/>
            <person name="Wu L."/>
            <person name="Ma J."/>
        </authorList>
    </citation>
    <scope>NUCLEOTIDE SEQUENCE [LARGE SCALE GENOMIC DNA]</scope>
    <source>
        <strain evidence="2">WYCCWR 13023</strain>
    </source>
</reference>
<proteinExistence type="predicted"/>
<keyword evidence="2" id="KW-1185">Reference proteome</keyword>
<dbReference type="RefSeq" id="WP_213259910.1">
    <property type="nucleotide sequence ID" value="NZ_JAGYWA010000010.1"/>
</dbReference>
<dbReference type="EMBL" id="JBHSGV010000010">
    <property type="protein sequence ID" value="MFC4749959.1"/>
    <property type="molecule type" value="Genomic_DNA"/>
</dbReference>
<gene>
    <name evidence="1" type="ORF">ACFO5S_21080</name>
</gene>
<organism evidence="1 2">
    <name type="scientific">Flavobacterium branchiicola</name>
    <dbReference type="NCBI Taxonomy" id="1114875"/>
    <lineage>
        <taxon>Bacteria</taxon>
        <taxon>Pseudomonadati</taxon>
        <taxon>Bacteroidota</taxon>
        <taxon>Flavobacteriia</taxon>
        <taxon>Flavobacteriales</taxon>
        <taxon>Flavobacteriaceae</taxon>
        <taxon>Flavobacterium</taxon>
    </lineage>
</organism>